<evidence type="ECO:0000313" key="4">
    <source>
        <dbReference type="Proteomes" id="UP000521199"/>
    </source>
</evidence>
<dbReference type="Proteomes" id="UP000521199">
    <property type="component" value="Unassembled WGS sequence"/>
</dbReference>
<dbReference type="PANTHER" id="PTHR46268:SF6">
    <property type="entry name" value="UNIVERSAL STRESS PROTEIN UP12"/>
    <property type="match status" value="1"/>
</dbReference>
<feature type="domain" description="UspA" evidence="2">
    <location>
        <begin position="153"/>
        <end position="279"/>
    </location>
</feature>
<accession>A0A7W8D283</accession>
<keyword evidence="4" id="KW-1185">Reference proteome</keyword>
<evidence type="ECO:0000259" key="2">
    <source>
        <dbReference type="Pfam" id="PF00582"/>
    </source>
</evidence>
<comment type="similarity">
    <text evidence="1">Belongs to the universal stress protein A family.</text>
</comment>
<sequence length="280" mass="29425">MYRSIVVALSGQPSDDDAARVAMDLAERHRARVTLLQVMAVPVPDATAWGFASAASLKELYAAMAAAAAQSAERLRARVARDGVPLAVRTLEAWSGDAGGTAADSARTADLVVTGARGAEAADRLVTTLLFECGRPVLIVPPACRALAPPGRAVVAWTPTREAARAVHDALPLLADAASVDVVTIRSDPAADRNGGTQQVTQSLRLLVDHLRRHGVSARAQSAPEGGRTAAAELLDRARTLHADLLVAGAYGHARMREWWLGGTTRDLLRDAALPLLLAH</sequence>
<evidence type="ECO:0000313" key="3">
    <source>
        <dbReference type="EMBL" id="MBB5206539.1"/>
    </source>
</evidence>
<dbReference type="Gene3D" id="3.40.50.12370">
    <property type="match status" value="1"/>
</dbReference>
<dbReference type="PANTHER" id="PTHR46268">
    <property type="entry name" value="STRESS RESPONSE PROTEIN NHAX"/>
    <property type="match status" value="1"/>
</dbReference>
<evidence type="ECO:0000256" key="1">
    <source>
        <dbReference type="ARBA" id="ARBA00008791"/>
    </source>
</evidence>
<dbReference type="EMBL" id="JACHHP010000001">
    <property type="protein sequence ID" value="MBB5206539.1"/>
    <property type="molecule type" value="Genomic_DNA"/>
</dbReference>
<dbReference type="AlphaFoldDB" id="A0A7W8D283"/>
<feature type="domain" description="UspA" evidence="2">
    <location>
        <begin position="1"/>
        <end position="126"/>
    </location>
</feature>
<name>A0A7W8D283_9GAMM</name>
<comment type="caution">
    <text evidence="3">The sequence shown here is derived from an EMBL/GenBank/DDBJ whole genome shotgun (WGS) entry which is preliminary data.</text>
</comment>
<organism evidence="3 4">
    <name type="scientific">Chiayiivirga flava</name>
    <dbReference type="NCBI Taxonomy" id="659595"/>
    <lineage>
        <taxon>Bacteria</taxon>
        <taxon>Pseudomonadati</taxon>
        <taxon>Pseudomonadota</taxon>
        <taxon>Gammaproteobacteria</taxon>
        <taxon>Lysobacterales</taxon>
        <taxon>Lysobacteraceae</taxon>
        <taxon>Chiayiivirga</taxon>
    </lineage>
</organism>
<reference evidence="3 4" key="1">
    <citation type="submission" date="2020-08" db="EMBL/GenBank/DDBJ databases">
        <title>Genomic Encyclopedia of Type Strains, Phase IV (KMG-IV): sequencing the most valuable type-strain genomes for metagenomic binning, comparative biology and taxonomic classification.</title>
        <authorList>
            <person name="Goeker M."/>
        </authorList>
    </citation>
    <scope>NUCLEOTIDE SEQUENCE [LARGE SCALE GENOMIC DNA]</scope>
    <source>
        <strain evidence="3 4">DSM 24163</strain>
    </source>
</reference>
<dbReference type="InterPro" id="IPR006016">
    <property type="entry name" value="UspA"/>
</dbReference>
<dbReference type="InterPro" id="IPR006015">
    <property type="entry name" value="Universal_stress_UspA"/>
</dbReference>
<proteinExistence type="inferred from homology"/>
<protein>
    <submittedName>
        <fullName evidence="3">Nucleotide-binding universal stress UspA family protein</fullName>
    </submittedName>
</protein>
<gene>
    <name evidence="3" type="ORF">HNQ52_000055</name>
</gene>
<dbReference type="SUPFAM" id="SSF52402">
    <property type="entry name" value="Adenine nucleotide alpha hydrolases-like"/>
    <property type="match status" value="2"/>
</dbReference>
<dbReference type="Pfam" id="PF00582">
    <property type="entry name" value="Usp"/>
    <property type="match status" value="2"/>
</dbReference>
<dbReference type="CDD" id="cd00293">
    <property type="entry name" value="USP-like"/>
    <property type="match status" value="2"/>
</dbReference>
<dbReference type="PRINTS" id="PR01438">
    <property type="entry name" value="UNVRSLSTRESS"/>
</dbReference>
<dbReference type="RefSeq" id="WP_183958618.1">
    <property type="nucleotide sequence ID" value="NZ_JACHHP010000001.1"/>
</dbReference>